<feature type="domain" description="Response regulatory" evidence="2">
    <location>
        <begin position="11"/>
        <end position="136"/>
    </location>
</feature>
<protein>
    <submittedName>
        <fullName evidence="3">Chemotaxis protein CheY</fullName>
    </submittedName>
</protein>
<accession>A0A0F5YBM5</accession>
<keyword evidence="1" id="KW-0597">Phosphoprotein</keyword>
<dbReference type="PANTHER" id="PTHR44520">
    <property type="entry name" value="RESPONSE REGULATOR RCP1-RELATED"/>
    <property type="match status" value="1"/>
</dbReference>
<evidence type="ECO:0000313" key="3">
    <source>
        <dbReference type="EMBL" id="KKD36311.1"/>
    </source>
</evidence>
<dbReference type="InterPro" id="IPR011006">
    <property type="entry name" value="CheY-like_superfamily"/>
</dbReference>
<dbReference type="InterPro" id="IPR001789">
    <property type="entry name" value="Sig_transdc_resp-reg_receiver"/>
</dbReference>
<reference evidence="3 4" key="1">
    <citation type="submission" date="2015-06" db="EMBL/GenBank/DDBJ databases">
        <title>Draft genome assembly of filamentous brackish cyanobacterium Limnoraphis robusta strain CS-951.</title>
        <authorList>
            <person name="Willis A."/>
            <person name="Parks M."/>
            <person name="Burford M.A."/>
        </authorList>
    </citation>
    <scope>NUCLEOTIDE SEQUENCE [LARGE SCALE GENOMIC DNA]</scope>
    <source>
        <strain evidence="3 4">CS-951</strain>
    </source>
</reference>
<dbReference type="RefSeq" id="WP_046280440.1">
    <property type="nucleotide sequence ID" value="NZ_LATL02000178.1"/>
</dbReference>
<dbReference type="OrthoDB" id="5510574at2"/>
<evidence type="ECO:0000259" key="2">
    <source>
        <dbReference type="PROSITE" id="PS50110"/>
    </source>
</evidence>
<feature type="modified residue" description="4-aspartylphosphate" evidence="1">
    <location>
        <position position="69"/>
    </location>
</feature>
<dbReference type="InterPro" id="IPR052893">
    <property type="entry name" value="TCS_response_regulator"/>
</dbReference>
<dbReference type="AlphaFoldDB" id="A0A0F5YBM5"/>
<comment type="caution">
    <text evidence="3">The sequence shown here is derived from an EMBL/GenBank/DDBJ whole genome shotgun (WGS) entry which is preliminary data.</text>
</comment>
<dbReference type="PANTHER" id="PTHR44520:SF2">
    <property type="entry name" value="RESPONSE REGULATOR RCP1"/>
    <property type="match status" value="1"/>
</dbReference>
<dbReference type="Proteomes" id="UP000033607">
    <property type="component" value="Unassembled WGS sequence"/>
</dbReference>
<dbReference type="SUPFAM" id="SSF52172">
    <property type="entry name" value="CheY-like"/>
    <property type="match status" value="1"/>
</dbReference>
<gene>
    <name evidence="3" type="ORF">WN50_20475</name>
</gene>
<dbReference type="SMART" id="SM00448">
    <property type="entry name" value="REC"/>
    <property type="match status" value="1"/>
</dbReference>
<evidence type="ECO:0000256" key="1">
    <source>
        <dbReference type="PROSITE-ProRule" id="PRU00169"/>
    </source>
</evidence>
<dbReference type="GO" id="GO:0000160">
    <property type="term" value="P:phosphorelay signal transduction system"/>
    <property type="evidence" value="ECO:0007669"/>
    <property type="project" value="InterPro"/>
</dbReference>
<dbReference type="CDD" id="cd17557">
    <property type="entry name" value="REC_Rcp-like"/>
    <property type="match status" value="1"/>
</dbReference>
<organism evidence="3 4">
    <name type="scientific">Limnoraphis robusta CS-951</name>
    <dbReference type="NCBI Taxonomy" id="1637645"/>
    <lineage>
        <taxon>Bacteria</taxon>
        <taxon>Bacillati</taxon>
        <taxon>Cyanobacteriota</taxon>
        <taxon>Cyanophyceae</taxon>
        <taxon>Oscillatoriophycideae</taxon>
        <taxon>Oscillatoriales</taxon>
        <taxon>Sirenicapillariaceae</taxon>
        <taxon>Limnoraphis</taxon>
    </lineage>
</organism>
<dbReference type="Gene3D" id="3.40.50.2300">
    <property type="match status" value="1"/>
</dbReference>
<sequence>MNYNSCPVSLEILLVEDNPGDIFLTQETLKNLTIPNHIHIVRDGEEALAFLYQQDPYKTAPRPHIILLDLNLPKKNGREVLEAIKTNLSLNQIPVIVLTTSVADEEILKSHHLPANYYIPKPYDLSQFSQIVQAIESLRG</sequence>
<dbReference type="EMBL" id="LATL02000178">
    <property type="protein sequence ID" value="KKD36311.1"/>
    <property type="molecule type" value="Genomic_DNA"/>
</dbReference>
<proteinExistence type="predicted"/>
<dbReference type="PROSITE" id="PS50110">
    <property type="entry name" value="RESPONSE_REGULATORY"/>
    <property type="match status" value="1"/>
</dbReference>
<name>A0A0F5YBM5_9CYAN</name>
<evidence type="ECO:0000313" key="4">
    <source>
        <dbReference type="Proteomes" id="UP000033607"/>
    </source>
</evidence>
<dbReference type="Pfam" id="PF00072">
    <property type="entry name" value="Response_reg"/>
    <property type="match status" value="1"/>
</dbReference>